<dbReference type="Gene3D" id="2.50.20.10">
    <property type="entry name" value="Lipoprotein localisation LolA/LolB/LppX"/>
    <property type="match status" value="1"/>
</dbReference>
<gene>
    <name evidence="3" type="ORF">FY207_01845</name>
</gene>
<evidence type="ECO:0000313" key="3">
    <source>
        <dbReference type="EMBL" id="KAB0452180.1"/>
    </source>
</evidence>
<name>A0A643CL82_ANAMA</name>
<keyword evidence="3" id="KW-0449">Lipoprotein</keyword>
<evidence type="ECO:0000256" key="2">
    <source>
        <dbReference type="SAM" id="SignalP"/>
    </source>
</evidence>
<evidence type="ECO:0000256" key="1">
    <source>
        <dbReference type="ARBA" id="ARBA00022729"/>
    </source>
</evidence>
<dbReference type="Pfam" id="PF03548">
    <property type="entry name" value="LolA"/>
    <property type="match status" value="1"/>
</dbReference>
<feature type="chain" id="PRO_5025055042" evidence="2">
    <location>
        <begin position="22"/>
        <end position="204"/>
    </location>
</feature>
<proteinExistence type="predicted"/>
<dbReference type="CDD" id="cd16325">
    <property type="entry name" value="LolA"/>
    <property type="match status" value="1"/>
</dbReference>
<keyword evidence="1 2" id="KW-0732">Signal</keyword>
<protein>
    <submittedName>
        <fullName evidence="3">Outer membrane lipoprotein carrier protein LolA</fullName>
    </submittedName>
</protein>
<accession>A0A643CL82</accession>
<dbReference type="EMBL" id="VTCY01000004">
    <property type="protein sequence ID" value="KAB0452180.1"/>
    <property type="molecule type" value="Genomic_DNA"/>
</dbReference>
<dbReference type="InterPro" id="IPR029046">
    <property type="entry name" value="LolA/LolB/LppX"/>
</dbReference>
<dbReference type="AlphaFoldDB" id="A0A643CL82"/>
<reference evidence="3" key="1">
    <citation type="submission" date="2019-08" db="EMBL/GenBank/DDBJ databases">
        <authorList>
            <person name="Amaro Estrada I."/>
            <person name="Quiroz Castaneda R.E."/>
            <person name="Martinez Ocampo F."/>
            <person name="Rodriguez Camarillo S.D."/>
        </authorList>
    </citation>
    <scope>NUCLEOTIDE SEQUENCE</scope>
    <source>
        <strain evidence="3">MEX-30-184-02</strain>
    </source>
</reference>
<comment type="caution">
    <text evidence="3">The sequence shown here is derived from an EMBL/GenBank/DDBJ whole genome shotgun (WGS) entry which is preliminary data.</text>
</comment>
<dbReference type="InterPro" id="IPR004564">
    <property type="entry name" value="OM_lipoprot_carrier_LolA-like"/>
</dbReference>
<sequence>MHRRGALFWALLFLLHLITPARSPCSVHSPAVASPSFAAQLIEIVECINSFNADFAQTGEDGSVQYGRATIRPGLLRFDYHAPISTSIVIKNGWMTFYDQALKHYSYIKVRHPIVELFSATNSDKIKQLNILSAVVHDGRKTFHIIEKQSGAAMVASFAFAGCSSAYISKLSVQNLQQGAMRLEFYNVENNPPVTKKESHVASR</sequence>
<feature type="signal peptide" evidence="2">
    <location>
        <begin position="1"/>
        <end position="21"/>
    </location>
</feature>
<dbReference type="SUPFAM" id="SSF89392">
    <property type="entry name" value="Prokaryotic lipoproteins and lipoprotein localization factors"/>
    <property type="match status" value="1"/>
</dbReference>
<organism evidence="3">
    <name type="scientific">Anaplasma marginale</name>
    <dbReference type="NCBI Taxonomy" id="770"/>
    <lineage>
        <taxon>Bacteria</taxon>
        <taxon>Pseudomonadati</taxon>
        <taxon>Pseudomonadota</taxon>
        <taxon>Alphaproteobacteria</taxon>
        <taxon>Rickettsiales</taxon>
        <taxon>Anaplasmataceae</taxon>
        <taxon>Anaplasma</taxon>
    </lineage>
</organism>